<proteinExistence type="predicted"/>
<dbReference type="Proteomes" id="UP001055879">
    <property type="component" value="Linkage Group LG02"/>
</dbReference>
<organism evidence="1 2">
    <name type="scientific">Arctium lappa</name>
    <name type="common">Greater burdock</name>
    <name type="synonym">Lappa major</name>
    <dbReference type="NCBI Taxonomy" id="4217"/>
    <lineage>
        <taxon>Eukaryota</taxon>
        <taxon>Viridiplantae</taxon>
        <taxon>Streptophyta</taxon>
        <taxon>Embryophyta</taxon>
        <taxon>Tracheophyta</taxon>
        <taxon>Spermatophyta</taxon>
        <taxon>Magnoliopsida</taxon>
        <taxon>eudicotyledons</taxon>
        <taxon>Gunneridae</taxon>
        <taxon>Pentapetalae</taxon>
        <taxon>asterids</taxon>
        <taxon>campanulids</taxon>
        <taxon>Asterales</taxon>
        <taxon>Asteraceae</taxon>
        <taxon>Carduoideae</taxon>
        <taxon>Cardueae</taxon>
        <taxon>Arctiinae</taxon>
        <taxon>Arctium</taxon>
    </lineage>
</organism>
<dbReference type="EMBL" id="CM042048">
    <property type="protein sequence ID" value="KAI3757572.1"/>
    <property type="molecule type" value="Genomic_DNA"/>
</dbReference>
<evidence type="ECO:0000313" key="2">
    <source>
        <dbReference type="Proteomes" id="UP001055879"/>
    </source>
</evidence>
<reference evidence="1 2" key="2">
    <citation type="journal article" date="2022" name="Mol. Ecol. Resour.">
        <title>The genomes of chicory, endive, great burdock and yacon provide insights into Asteraceae paleo-polyploidization history and plant inulin production.</title>
        <authorList>
            <person name="Fan W."/>
            <person name="Wang S."/>
            <person name="Wang H."/>
            <person name="Wang A."/>
            <person name="Jiang F."/>
            <person name="Liu H."/>
            <person name="Zhao H."/>
            <person name="Xu D."/>
            <person name="Zhang Y."/>
        </authorList>
    </citation>
    <scope>NUCLEOTIDE SEQUENCE [LARGE SCALE GENOMIC DNA]</scope>
    <source>
        <strain evidence="2">cv. Niubang</strain>
    </source>
</reference>
<evidence type="ECO:0000313" key="1">
    <source>
        <dbReference type="EMBL" id="KAI3757572.1"/>
    </source>
</evidence>
<keyword evidence="2" id="KW-1185">Reference proteome</keyword>
<name>A0ACB9EGJ9_ARCLA</name>
<comment type="caution">
    <text evidence="1">The sequence shown here is derived from an EMBL/GenBank/DDBJ whole genome shotgun (WGS) entry which is preliminary data.</text>
</comment>
<accession>A0ACB9EGJ9</accession>
<reference evidence="2" key="1">
    <citation type="journal article" date="2022" name="Mol. Ecol. Resour.">
        <title>The genomes of chicory, endive, great burdock and yacon provide insights into Asteraceae palaeo-polyploidization history and plant inulin production.</title>
        <authorList>
            <person name="Fan W."/>
            <person name="Wang S."/>
            <person name="Wang H."/>
            <person name="Wang A."/>
            <person name="Jiang F."/>
            <person name="Liu H."/>
            <person name="Zhao H."/>
            <person name="Xu D."/>
            <person name="Zhang Y."/>
        </authorList>
    </citation>
    <scope>NUCLEOTIDE SEQUENCE [LARGE SCALE GENOMIC DNA]</scope>
    <source>
        <strain evidence="2">cv. Niubang</strain>
    </source>
</reference>
<gene>
    <name evidence="1" type="ORF">L6452_05113</name>
</gene>
<sequence>MTPSKNYRDAYDDVDEEFSTVILPQDDNIMPRVDPLDLGKESRDDYFRTDCRDISPMAKAKISVQICVNAYTVLDKHTVISSS</sequence>
<protein>
    <submittedName>
        <fullName evidence="1">Uncharacterized protein</fullName>
    </submittedName>
</protein>